<comment type="caution">
    <text evidence="2">The sequence shown here is derived from an EMBL/GenBank/DDBJ whole genome shotgun (WGS) entry which is preliminary data.</text>
</comment>
<feature type="chain" id="PRO_5046339660" description="DUF4148 domain-containing protein" evidence="1">
    <location>
        <begin position="38"/>
        <end position="87"/>
    </location>
</feature>
<protein>
    <recommendedName>
        <fullName evidence="4">DUF4148 domain-containing protein</fullName>
    </recommendedName>
</protein>
<organism evidence="2 3">
    <name type="scientific">Hydrogenophaga electricum</name>
    <dbReference type="NCBI Taxonomy" id="1230953"/>
    <lineage>
        <taxon>Bacteria</taxon>
        <taxon>Pseudomonadati</taxon>
        <taxon>Pseudomonadota</taxon>
        <taxon>Betaproteobacteria</taxon>
        <taxon>Burkholderiales</taxon>
        <taxon>Comamonadaceae</taxon>
        <taxon>Hydrogenophaga</taxon>
    </lineage>
</organism>
<keyword evidence="3" id="KW-1185">Reference proteome</keyword>
<name>A0ABQ6C531_9BURK</name>
<proteinExistence type="predicted"/>
<keyword evidence="1" id="KW-0732">Signal</keyword>
<gene>
    <name evidence="2" type="ORF">GCM10007935_12700</name>
</gene>
<dbReference type="Pfam" id="PF13663">
    <property type="entry name" value="DUF4148"/>
    <property type="match status" value="1"/>
</dbReference>
<dbReference type="EMBL" id="BSPB01000006">
    <property type="protein sequence ID" value="GLS13840.1"/>
    <property type="molecule type" value="Genomic_DNA"/>
</dbReference>
<evidence type="ECO:0000313" key="2">
    <source>
        <dbReference type="EMBL" id="GLS13840.1"/>
    </source>
</evidence>
<evidence type="ECO:0000256" key="1">
    <source>
        <dbReference type="SAM" id="SignalP"/>
    </source>
</evidence>
<reference evidence="3" key="1">
    <citation type="journal article" date="2019" name="Int. J. Syst. Evol. Microbiol.">
        <title>The Global Catalogue of Microorganisms (GCM) 10K type strain sequencing project: providing services to taxonomists for standard genome sequencing and annotation.</title>
        <authorList>
            <consortium name="The Broad Institute Genomics Platform"/>
            <consortium name="The Broad Institute Genome Sequencing Center for Infectious Disease"/>
            <person name="Wu L."/>
            <person name="Ma J."/>
        </authorList>
    </citation>
    <scope>NUCLEOTIDE SEQUENCE [LARGE SCALE GENOMIC DNA]</scope>
    <source>
        <strain evidence="3">NBRC 109341</strain>
    </source>
</reference>
<dbReference type="Proteomes" id="UP001156903">
    <property type="component" value="Unassembled WGS sequence"/>
</dbReference>
<accession>A0ABQ6C531</accession>
<evidence type="ECO:0008006" key="4">
    <source>
        <dbReference type="Google" id="ProtNLM"/>
    </source>
</evidence>
<sequence>MQPVPQLSKENIMNTSRTLASALAAAVLAVSAGQVLAADPAPQGKTREQVKAELAEALRTGDIVAGGDSGMKLNELFPNRYPVKTSK</sequence>
<evidence type="ECO:0000313" key="3">
    <source>
        <dbReference type="Proteomes" id="UP001156903"/>
    </source>
</evidence>
<feature type="signal peptide" evidence="1">
    <location>
        <begin position="1"/>
        <end position="37"/>
    </location>
</feature>
<dbReference type="InterPro" id="IPR025421">
    <property type="entry name" value="DUF4148"/>
</dbReference>